<evidence type="ECO:0000256" key="4">
    <source>
        <dbReference type="PROSITE-ProRule" id="PRU00473"/>
    </source>
</evidence>
<evidence type="ECO:0000256" key="2">
    <source>
        <dbReference type="ARBA" id="ARBA00023136"/>
    </source>
</evidence>
<dbReference type="SUPFAM" id="SSF103088">
    <property type="entry name" value="OmpA-like"/>
    <property type="match status" value="1"/>
</dbReference>
<evidence type="ECO:0000259" key="7">
    <source>
        <dbReference type="PROSITE" id="PS51123"/>
    </source>
</evidence>
<dbReference type="OrthoDB" id="193257at2"/>
<evidence type="ECO:0000256" key="3">
    <source>
        <dbReference type="ARBA" id="ARBA00023237"/>
    </source>
</evidence>
<dbReference type="PROSITE" id="PS51123">
    <property type="entry name" value="OMPA_2"/>
    <property type="match status" value="1"/>
</dbReference>
<feature type="region of interest" description="Disordered" evidence="5">
    <location>
        <begin position="188"/>
        <end position="234"/>
    </location>
</feature>
<proteinExistence type="predicted"/>
<dbReference type="CDD" id="cd07185">
    <property type="entry name" value="OmpA_C-like"/>
    <property type="match status" value="1"/>
</dbReference>
<organism evidence="8 9">
    <name type="scientific">Allobacillus salarius</name>
    <dbReference type="NCBI Taxonomy" id="1955272"/>
    <lineage>
        <taxon>Bacteria</taxon>
        <taxon>Bacillati</taxon>
        <taxon>Bacillota</taxon>
        <taxon>Bacilli</taxon>
        <taxon>Bacillales</taxon>
        <taxon>Bacillaceae</taxon>
        <taxon>Allobacillus</taxon>
    </lineage>
</organism>
<dbReference type="RefSeq" id="WP_144088191.1">
    <property type="nucleotide sequence ID" value="NZ_VMHE01000005.1"/>
</dbReference>
<sequence length="234" mass="25985">MRSNYKYIYLSMILIVCMIFFSACSNTEKSNGESVDDKDVTSDESNTTDENERVNESENESVQEEKVPTSTFTITKMSFGSIILKTKSDVDSNFEKEIMETLTEYNAVGTDDGAMLTLPEEILFDFDSSELRPGADEAIEQLLQVIETTDDTVTIVGHTDSKGEDSYNQELSKDRADAVLDALVNKGVEKERMTAEGKGASEPIARNSNSDGSDNPEGRQKNRRVEVTVHGFNQ</sequence>
<keyword evidence="6" id="KW-1133">Transmembrane helix</keyword>
<evidence type="ECO:0000313" key="9">
    <source>
        <dbReference type="Proteomes" id="UP000316425"/>
    </source>
</evidence>
<name>A0A556PP70_9BACI</name>
<dbReference type="InterPro" id="IPR050330">
    <property type="entry name" value="Bact_OuterMem_StrucFunc"/>
</dbReference>
<accession>A0A556PP70</accession>
<dbReference type="Pfam" id="PF00691">
    <property type="entry name" value="OmpA"/>
    <property type="match status" value="1"/>
</dbReference>
<keyword evidence="9" id="KW-1185">Reference proteome</keyword>
<dbReference type="InterPro" id="IPR006664">
    <property type="entry name" value="OMP_bac"/>
</dbReference>
<evidence type="ECO:0000256" key="1">
    <source>
        <dbReference type="ARBA" id="ARBA00004442"/>
    </source>
</evidence>
<dbReference type="EMBL" id="VMHE01000005">
    <property type="protein sequence ID" value="TSJ66192.1"/>
    <property type="molecule type" value="Genomic_DNA"/>
</dbReference>
<feature type="region of interest" description="Disordered" evidence="5">
    <location>
        <begin position="30"/>
        <end position="68"/>
    </location>
</feature>
<keyword evidence="2 4" id="KW-0472">Membrane</keyword>
<dbReference type="PANTHER" id="PTHR30329:SF21">
    <property type="entry name" value="LIPOPROTEIN YIAD-RELATED"/>
    <property type="match status" value="1"/>
</dbReference>
<protein>
    <submittedName>
        <fullName evidence="8">OmpA family protein</fullName>
    </submittedName>
</protein>
<comment type="subcellular location">
    <subcellularLocation>
        <location evidence="1">Cell outer membrane</location>
    </subcellularLocation>
</comment>
<feature type="compositionally biased region" description="Basic and acidic residues" evidence="5">
    <location>
        <begin position="216"/>
        <end position="227"/>
    </location>
</feature>
<evidence type="ECO:0000256" key="5">
    <source>
        <dbReference type="SAM" id="MobiDB-lite"/>
    </source>
</evidence>
<evidence type="ECO:0000256" key="6">
    <source>
        <dbReference type="SAM" id="Phobius"/>
    </source>
</evidence>
<dbReference type="InterPro" id="IPR036737">
    <property type="entry name" value="OmpA-like_sf"/>
</dbReference>
<dbReference type="Proteomes" id="UP000316425">
    <property type="component" value="Unassembled WGS sequence"/>
</dbReference>
<feature type="domain" description="OmpA-like" evidence="7">
    <location>
        <begin position="111"/>
        <end position="233"/>
    </location>
</feature>
<dbReference type="Gene3D" id="3.30.1330.60">
    <property type="entry name" value="OmpA-like domain"/>
    <property type="match status" value="1"/>
</dbReference>
<keyword evidence="3" id="KW-0998">Cell outer membrane</keyword>
<dbReference type="PANTHER" id="PTHR30329">
    <property type="entry name" value="STATOR ELEMENT OF FLAGELLAR MOTOR COMPLEX"/>
    <property type="match status" value="1"/>
</dbReference>
<dbReference type="GO" id="GO:0009279">
    <property type="term" value="C:cell outer membrane"/>
    <property type="evidence" value="ECO:0007669"/>
    <property type="project" value="UniProtKB-SubCell"/>
</dbReference>
<gene>
    <name evidence="8" type="ORF">FPQ13_04790</name>
</gene>
<feature type="transmembrane region" description="Helical" evidence="6">
    <location>
        <begin position="7"/>
        <end position="23"/>
    </location>
</feature>
<comment type="caution">
    <text evidence="8">The sequence shown here is derived from an EMBL/GenBank/DDBJ whole genome shotgun (WGS) entry which is preliminary data.</text>
</comment>
<keyword evidence="6" id="KW-0812">Transmembrane</keyword>
<reference evidence="8 9" key="1">
    <citation type="submission" date="2019-07" db="EMBL/GenBank/DDBJ databases">
        <title>Allobacillus sp. nov. SKP isolated from shrimp paste of Euphausiacea.</title>
        <authorList>
            <person name="Kanchanasin P."/>
            <person name="Tanasupawat S."/>
            <person name="Shi W."/>
            <person name="Wu L."/>
            <person name="Ma J."/>
        </authorList>
    </citation>
    <scope>NUCLEOTIDE SEQUENCE [LARGE SCALE GENOMIC DNA]</scope>
    <source>
        <strain evidence="8 9">SKP4-8</strain>
    </source>
</reference>
<evidence type="ECO:0000313" key="8">
    <source>
        <dbReference type="EMBL" id="TSJ66192.1"/>
    </source>
</evidence>
<dbReference type="InterPro" id="IPR006665">
    <property type="entry name" value="OmpA-like"/>
</dbReference>
<dbReference type="PROSITE" id="PS51257">
    <property type="entry name" value="PROKAR_LIPOPROTEIN"/>
    <property type="match status" value="1"/>
</dbReference>
<dbReference type="PRINTS" id="PR01021">
    <property type="entry name" value="OMPADOMAIN"/>
</dbReference>
<dbReference type="AlphaFoldDB" id="A0A556PP70"/>